<comment type="caution">
    <text evidence="3">The sequence shown here is derived from an EMBL/GenBank/DDBJ whole genome shotgun (WGS) entry which is preliminary data.</text>
</comment>
<reference evidence="3 4" key="1">
    <citation type="submission" date="2024-04" db="EMBL/GenBank/DDBJ databases">
        <title>Phyllosticta paracitricarpa is synonymous to the EU quarantine fungus P. citricarpa based on phylogenomic analyses.</title>
        <authorList>
            <consortium name="Lawrence Berkeley National Laboratory"/>
            <person name="Van ingen-buijs V.A."/>
            <person name="Van westerhoven A.C."/>
            <person name="Haridas S."/>
            <person name="Skiadas P."/>
            <person name="Martin F."/>
            <person name="Groenewald J.Z."/>
            <person name="Crous P.W."/>
            <person name="Seidl M.F."/>
        </authorList>
    </citation>
    <scope>NUCLEOTIDE SEQUENCE [LARGE SCALE GENOMIC DNA]</scope>
    <source>
        <strain evidence="3 4">CBS 141358</strain>
    </source>
</reference>
<dbReference type="Proteomes" id="UP001367316">
    <property type="component" value="Unassembled WGS sequence"/>
</dbReference>
<feature type="region of interest" description="Disordered" evidence="1">
    <location>
        <begin position="423"/>
        <end position="452"/>
    </location>
</feature>
<gene>
    <name evidence="3" type="ORF">JOL62DRAFT_301166</name>
</gene>
<sequence>MMQKRQDICGIFRAFLSKHLVQKSMFAMLHPRSPLHYCLPSIRHRTYIVESVGMASFQKKHLTFAHAAQFACPSRLQCFLLPPSRLGVVSSPCALVAEPTISKLCRTSWRLETLSTARSHHCSRLLNRSSHLYAIYLLSNRSHDPPSNPGPFLVHVALRRHHPRSGNCRHRGVVRLPGRPLRRARFERAQHASGDGRCCLLRLLHGPLREQFKTLKLWKADVLTALQMAVPCRIHERYHINPRKFLLAGLLCVVLALSVAVIMMAMDWPGDLENAACAGTGAAARWDCGVLFGCRYCVIIMLALVLLEILVAFYALPADNWEIPFPIDLFRRQRRENSEDEDEGIPLETLGDRSRPERSANSPAREIMLFGPFRHPGSPWSPEPEIETQGEVLFPKLPSHTGALSGGFFGIVADEIQGQVLHAAAAEPPPTPTPATRRHRRTASRNAGLEDD</sequence>
<protein>
    <submittedName>
        <fullName evidence="3">Uncharacterized protein</fullName>
    </submittedName>
</protein>
<organism evidence="3 4">
    <name type="scientific">Phyllosticta paracitricarpa</name>
    <dbReference type="NCBI Taxonomy" id="2016321"/>
    <lineage>
        <taxon>Eukaryota</taxon>
        <taxon>Fungi</taxon>
        <taxon>Dikarya</taxon>
        <taxon>Ascomycota</taxon>
        <taxon>Pezizomycotina</taxon>
        <taxon>Dothideomycetes</taxon>
        <taxon>Dothideomycetes incertae sedis</taxon>
        <taxon>Botryosphaeriales</taxon>
        <taxon>Phyllostictaceae</taxon>
        <taxon>Phyllosticta</taxon>
    </lineage>
</organism>
<keyword evidence="2" id="KW-0472">Membrane</keyword>
<evidence type="ECO:0000256" key="2">
    <source>
        <dbReference type="SAM" id="Phobius"/>
    </source>
</evidence>
<keyword evidence="2" id="KW-0812">Transmembrane</keyword>
<evidence type="ECO:0000313" key="4">
    <source>
        <dbReference type="Proteomes" id="UP001367316"/>
    </source>
</evidence>
<name>A0ABR1NHK2_9PEZI</name>
<dbReference type="EMBL" id="JBBPBF010000004">
    <property type="protein sequence ID" value="KAK7614354.1"/>
    <property type="molecule type" value="Genomic_DNA"/>
</dbReference>
<accession>A0ABR1NHK2</accession>
<keyword evidence="4" id="KW-1185">Reference proteome</keyword>
<feature type="transmembrane region" description="Helical" evidence="2">
    <location>
        <begin position="290"/>
        <end position="316"/>
    </location>
</feature>
<proteinExistence type="predicted"/>
<evidence type="ECO:0000256" key="1">
    <source>
        <dbReference type="SAM" id="MobiDB-lite"/>
    </source>
</evidence>
<keyword evidence="2" id="KW-1133">Transmembrane helix</keyword>
<evidence type="ECO:0000313" key="3">
    <source>
        <dbReference type="EMBL" id="KAK7614354.1"/>
    </source>
</evidence>
<feature type="transmembrane region" description="Helical" evidence="2">
    <location>
        <begin position="245"/>
        <end position="266"/>
    </location>
</feature>
<feature type="region of interest" description="Disordered" evidence="1">
    <location>
        <begin position="338"/>
        <end position="361"/>
    </location>
</feature>